<dbReference type="PANTHER" id="PTHR48047">
    <property type="entry name" value="GLYCOSYLTRANSFERASE"/>
    <property type="match status" value="1"/>
</dbReference>
<gene>
    <name evidence="4" type="primary">UGT90A1_2</name>
    <name evidence="4" type="ORF">CFP56_040891</name>
</gene>
<evidence type="ECO:0000256" key="3">
    <source>
        <dbReference type="ARBA" id="ARBA00022679"/>
    </source>
</evidence>
<dbReference type="EMBL" id="PKMF04000808">
    <property type="protein sequence ID" value="KAK7818841.1"/>
    <property type="molecule type" value="Genomic_DNA"/>
</dbReference>
<evidence type="ECO:0000313" key="4">
    <source>
        <dbReference type="EMBL" id="KAK7818841.1"/>
    </source>
</evidence>
<dbReference type="Proteomes" id="UP000237347">
    <property type="component" value="Unassembled WGS sequence"/>
</dbReference>
<keyword evidence="3" id="KW-0808">Transferase</keyword>
<evidence type="ECO:0000256" key="2">
    <source>
        <dbReference type="ARBA" id="ARBA00022676"/>
    </source>
</evidence>
<name>A0AAW0IXF6_QUESU</name>
<dbReference type="FunFam" id="3.40.50.2000:FF:000060">
    <property type="entry name" value="Glycosyltransferase"/>
    <property type="match status" value="1"/>
</dbReference>
<keyword evidence="5" id="KW-1185">Reference proteome</keyword>
<dbReference type="PANTHER" id="PTHR48047:SF218">
    <property type="entry name" value="GLYCOSYLTRANSFERASE"/>
    <property type="match status" value="1"/>
</dbReference>
<accession>A0AAW0IXF6</accession>
<dbReference type="Gene3D" id="3.40.50.2000">
    <property type="entry name" value="Glycogen Phosphorylase B"/>
    <property type="match status" value="2"/>
</dbReference>
<proteinExistence type="inferred from homology"/>
<dbReference type="GO" id="GO:0035251">
    <property type="term" value="F:UDP-glucosyltransferase activity"/>
    <property type="evidence" value="ECO:0007669"/>
    <property type="project" value="TreeGrafter"/>
</dbReference>
<evidence type="ECO:0000256" key="1">
    <source>
        <dbReference type="ARBA" id="ARBA00009995"/>
    </source>
</evidence>
<reference evidence="4 5" key="1">
    <citation type="journal article" date="2018" name="Sci. Data">
        <title>The draft genome sequence of cork oak.</title>
        <authorList>
            <person name="Ramos A.M."/>
            <person name="Usie A."/>
            <person name="Barbosa P."/>
            <person name="Barros P.M."/>
            <person name="Capote T."/>
            <person name="Chaves I."/>
            <person name="Simoes F."/>
            <person name="Abreu I."/>
            <person name="Carrasquinho I."/>
            <person name="Faro C."/>
            <person name="Guimaraes J.B."/>
            <person name="Mendonca D."/>
            <person name="Nobrega F."/>
            <person name="Rodrigues L."/>
            <person name="Saibo N.J.M."/>
            <person name="Varela M.C."/>
            <person name="Egas C."/>
            <person name="Matos J."/>
            <person name="Miguel C.M."/>
            <person name="Oliveira M.M."/>
            <person name="Ricardo C.P."/>
            <person name="Goncalves S."/>
        </authorList>
    </citation>
    <scope>NUCLEOTIDE SEQUENCE [LARGE SCALE GENOMIC DNA]</scope>
    <source>
        <strain evidence="5">cv. HL8</strain>
    </source>
</reference>
<dbReference type="AlphaFoldDB" id="A0AAW0IXF6"/>
<comment type="similarity">
    <text evidence="1">Belongs to the UDP-glycosyltransferase family.</text>
</comment>
<dbReference type="InterPro" id="IPR002213">
    <property type="entry name" value="UDP_glucos_trans"/>
</dbReference>
<evidence type="ECO:0000313" key="5">
    <source>
        <dbReference type="Proteomes" id="UP000237347"/>
    </source>
</evidence>
<keyword evidence="2" id="KW-0328">Glycosyltransferase</keyword>
<dbReference type="CDD" id="cd03784">
    <property type="entry name" value="GT1_Gtf-like"/>
    <property type="match status" value="1"/>
</dbReference>
<sequence>MAQGHTIPLLDISIAFSNRGLKVTIITTPSNAPFISSRTNKHPNITLSIIPFPKVPDLPQGCENTADLPSMALFTTFIEATQKMKQPFEDVLRNMIDDGCPPICVISDFFLGWTLESCHLFDIPRIVSHGMGVFPMVICKSPSLHVPSLKDLSPLDPIDFSELKFPFTLNKGDIPEVFLNGDPNDPYVRLVMELGEADVNSWGVIVNSFEEIEGEYVGAFESNYCNEAKAYCVGPLPLYDQLDQEVDASYIKWLDKYVESNQLGSVIYVSYGTQTHLSNDQMDEIAFGLEMAGHPFIWVLRSKTWAPPDGWNERVKEEGLVVYDWVEQRSILAHPSIGGFLSHCGWNSVLESLANGVPLLAWPMLGISEQALNAKLVTMGLGAGLVIPQRDVGGEKIMTVDRVVICERVKELMEGAKGRKVQERAQELGRLAWHAVEKGGSREKIMTVDRGVICERVKELMGGAKGRKVKERAQELGQPAWHAVEEGGSHKKLDELIERLTNKNM</sequence>
<protein>
    <submittedName>
        <fullName evidence="4">Udp-glycosyltransferase 90a1</fullName>
    </submittedName>
</protein>
<comment type="caution">
    <text evidence="4">The sequence shown here is derived from an EMBL/GenBank/DDBJ whole genome shotgun (WGS) entry which is preliminary data.</text>
</comment>
<dbReference type="Pfam" id="PF00201">
    <property type="entry name" value="UDPGT"/>
    <property type="match status" value="1"/>
</dbReference>
<dbReference type="SUPFAM" id="SSF53756">
    <property type="entry name" value="UDP-Glycosyltransferase/glycogen phosphorylase"/>
    <property type="match status" value="2"/>
</dbReference>
<organism evidence="4 5">
    <name type="scientific">Quercus suber</name>
    <name type="common">Cork oak</name>
    <dbReference type="NCBI Taxonomy" id="58331"/>
    <lineage>
        <taxon>Eukaryota</taxon>
        <taxon>Viridiplantae</taxon>
        <taxon>Streptophyta</taxon>
        <taxon>Embryophyta</taxon>
        <taxon>Tracheophyta</taxon>
        <taxon>Spermatophyta</taxon>
        <taxon>Magnoliopsida</taxon>
        <taxon>eudicotyledons</taxon>
        <taxon>Gunneridae</taxon>
        <taxon>Pentapetalae</taxon>
        <taxon>rosids</taxon>
        <taxon>fabids</taxon>
        <taxon>Fagales</taxon>
        <taxon>Fagaceae</taxon>
        <taxon>Quercus</taxon>
    </lineage>
</organism>